<gene>
    <name evidence="3" type="ORF">AD941_01555</name>
    <name evidence="2" type="ORF">GCM10007866_16010</name>
</gene>
<reference evidence="2" key="4">
    <citation type="submission" date="2023-01" db="EMBL/GenBank/DDBJ databases">
        <title>Draft genome sequence of Gluconobacter albidus strain NBRC 3250.</title>
        <authorList>
            <person name="Sun Q."/>
            <person name="Mori K."/>
        </authorList>
    </citation>
    <scope>NUCLEOTIDE SEQUENCE</scope>
    <source>
        <strain evidence="2">NBRC 3250</strain>
    </source>
</reference>
<evidence type="ECO:0000313" key="2">
    <source>
        <dbReference type="EMBL" id="GLQ69150.1"/>
    </source>
</evidence>
<organism evidence="3 4">
    <name type="scientific">Gluconobacter albidus</name>
    <dbReference type="NCBI Taxonomy" id="318683"/>
    <lineage>
        <taxon>Bacteria</taxon>
        <taxon>Pseudomonadati</taxon>
        <taxon>Pseudomonadota</taxon>
        <taxon>Alphaproteobacteria</taxon>
        <taxon>Acetobacterales</taxon>
        <taxon>Acetobacteraceae</taxon>
        <taxon>Gluconobacter</taxon>
    </lineage>
</organism>
<evidence type="ECO:0000256" key="1">
    <source>
        <dbReference type="SAM" id="MobiDB-lite"/>
    </source>
</evidence>
<accession>A0AAW3QZQ3</accession>
<feature type="region of interest" description="Disordered" evidence="1">
    <location>
        <begin position="188"/>
        <end position="236"/>
    </location>
</feature>
<sequence length="495" mass="52082">MANFDTNALMPTSLPQQTNPLEFASQAIGVRNALLGNKIQQARYDADMAQGNALLGATGADGKTDYAKARAAMAADPAAAYGAAQAMREQNASRQEDVLNQDAQLSFQEHARNAVAGAFIRAAENPTNANIQGAGAFIAHLTPGARDQIASTTKDLLSLPTAEQRSEAIKTLATSTLPGHDQIAQTFGTPTSVDDGQTIQTGTQASGMGGGAFTPASGVQRQISPETNSSPIDIVNPDGSHSILRRDQVVGGTQGRPTVPPEVMGSGRYPAAQPANPGYQSAPAAGQTAALTETAQAGAQGANALMQASANRNDRMAALGNMSSDLEGFTSGPGSERIRHFASVFDNWTGDDWKSNEIESAQSFNKWAQNLANAQSQALGSGTDSKLAAAVHASPNSALQGSTNRLMIHQLMGNEDAINAKAQAWKASGMQPAQFQQWNQQFSQSFDPRAYQLLRMTPDERKTVFDGMKKSGQIEEFKKNYNAMAAAGLVPSGER</sequence>
<dbReference type="EMBL" id="LHZN01000084">
    <property type="protein sequence ID" value="KXV42215.1"/>
    <property type="molecule type" value="Genomic_DNA"/>
</dbReference>
<proteinExistence type="predicted"/>
<evidence type="ECO:0000313" key="4">
    <source>
        <dbReference type="Proteomes" id="UP000075682"/>
    </source>
</evidence>
<name>A0AAW3QZQ3_9PROT</name>
<evidence type="ECO:0000313" key="3">
    <source>
        <dbReference type="EMBL" id="KXV42215.1"/>
    </source>
</evidence>
<dbReference type="AlphaFoldDB" id="A0AAW3QZQ3"/>
<protein>
    <submittedName>
        <fullName evidence="3">Uncharacterized protein</fullName>
    </submittedName>
</protein>
<reference evidence="3 4" key="2">
    <citation type="submission" date="2015-06" db="EMBL/GenBank/DDBJ databases">
        <title>Improved classification and identification of acetic acid bacteria using matrix-assisted laser desorption/ionization time-of-flight mass spectrometry; Gluconobacter nephelii and Gluconobacter uchimurae are later heterotypic synonyms of Gluconobacter japonicus and Gluconobacter oxydans, respectively.</title>
        <authorList>
            <person name="Li L."/>
            <person name="Cleenwerck I."/>
            <person name="De Vuyst L."/>
            <person name="Vandamme P."/>
        </authorList>
    </citation>
    <scope>NUCLEOTIDE SEQUENCE [LARGE SCALE GENOMIC DNA]</scope>
    <source>
        <strain evidence="3 4">LMG 1356</strain>
    </source>
</reference>
<dbReference type="Proteomes" id="UP000075682">
    <property type="component" value="Unassembled WGS sequence"/>
</dbReference>
<feature type="compositionally biased region" description="Polar residues" evidence="1">
    <location>
        <begin position="188"/>
        <end position="206"/>
    </location>
</feature>
<reference evidence="2" key="1">
    <citation type="journal article" date="2014" name="Int. J. Syst. Evol. Microbiol.">
        <title>Complete genome of a new Firmicutes species belonging to the dominant human colonic microbiota ('Ruminococcus bicirculans') reveals two chromosomes and a selective capacity to utilize plant glucans.</title>
        <authorList>
            <consortium name="NISC Comparative Sequencing Program"/>
            <person name="Wegmann U."/>
            <person name="Louis P."/>
            <person name="Goesmann A."/>
            <person name="Henrissat B."/>
            <person name="Duncan S.H."/>
            <person name="Flint H.J."/>
        </authorList>
    </citation>
    <scope>NUCLEOTIDE SEQUENCE</scope>
    <source>
        <strain evidence="2">NBRC 3250</strain>
    </source>
</reference>
<reference evidence="5" key="3">
    <citation type="journal article" date="2019" name="Int. J. Syst. Evol. Microbiol.">
        <title>The Global Catalogue of Microorganisms (GCM) 10K type strain sequencing project: providing services to taxonomists for standard genome sequencing and annotation.</title>
        <authorList>
            <consortium name="The Broad Institute Genomics Platform"/>
            <consortium name="The Broad Institute Genome Sequencing Center for Infectious Disease"/>
            <person name="Wu L."/>
            <person name="Ma J."/>
        </authorList>
    </citation>
    <scope>NUCLEOTIDE SEQUENCE [LARGE SCALE GENOMIC DNA]</scope>
    <source>
        <strain evidence="5">NBRC 3250</strain>
    </source>
</reference>
<dbReference type="RefSeq" id="WP_062027387.1">
    <property type="nucleotide sequence ID" value="NZ_BEWL01000006.1"/>
</dbReference>
<feature type="compositionally biased region" description="Polar residues" evidence="1">
    <location>
        <begin position="217"/>
        <end position="231"/>
    </location>
</feature>
<dbReference type="EMBL" id="BSNW01000016">
    <property type="protein sequence ID" value="GLQ69150.1"/>
    <property type="molecule type" value="Genomic_DNA"/>
</dbReference>
<keyword evidence="5" id="KW-1185">Reference proteome</keyword>
<evidence type="ECO:0000313" key="5">
    <source>
        <dbReference type="Proteomes" id="UP001156672"/>
    </source>
</evidence>
<comment type="caution">
    <text evidence="3">The sequence shown here is derived from an EMBL/GenBank/DDBJ whole genome shotgun (WGS) entry which is preliminary data.</text>
</comment>
<dbReference type="Proteomes" id="UP001156672">
    <property type="component" value="Unassembled WGS sequence"/>
</dbReference>